<dbReference type="AlphaFoldDB" id="A0A941HS80"/>
<name>A0A941HS80_9CLOT</name>
<reference evidence="1" key="1">
    <citation type="submission" date="2021-04" db="EMBL/GenBank/DDBJ databases">
        <title>Proteiniclasticum sedimins sp. nov., an obligate anaerobic bacterium isolated from anaerobic sludge.</title>
        <authorList>
            <person name="Liu J."/>
        </authorList>
    </citation>
    <scope>NUCLEOTIDE SEQUENCE</scope>
    <source>
        <strain evidence="1">BAD-10</strain>
    </source>
</reference>
<comment type="caution">
    <text evidence="1">The sequence shown here is derived from an EMBL/GenBank/DDBJ whole genome shotgun (WGS) entry which is preliminary data.</text>
</comment>
<keyword evidence="2" id="KW-1185">Reference proteome</keyword>
<evidence type="ECO:0000313" key="2">
    <source>
        <dbReference type="Proteomes" id="UP000675379"/>
    </source>
</evidence>
<accession>A0A941HS80</accession>
<evidence type="ECO:0000313" key="1">
    <source>
        <dbReference type="EMBL" id="MBR0576987.1"/>
    </source>
</evidence>
<gene>
    <name evidence="1" type="ORF">KCG48_11735</name>
</gene>
<sequence>MRNPLRLLAPLFLFLFLLTGCGPQEKYLPKEEALSQGFVVMDGLRTENSERFEVFLENIGAKRADTLDIVIFDLTGSQYVVHVEYDGTQFLATSYFMTPKSEKSHEVRERRYSDIIMTSAKNYFLVNQEKTEPDLWIFQGN</sequence>
<protein>
    <recommendedName>
        <fullName evidence="3">Lipoprotein</fullName>
    </recommendedName>
</protein>
<dbReference type="RefSeq" id="WP_211802405.1">
    <property type="nucleotide sequence ID" value="NZ_JAGSCS010000018.1"/>
</dbReference>
<proteinExistence type="predicted"/>
<dbReference type="PROSITE" id="PS51257">
    <property type="entry name" value="PROKAR_LIPOPROTEIN"/>
    <property type="match status" value="1"/>
</dbReference>
<evidence type="ECO:0008006" key="3">
    <source>
        <dbReference type="Google" id="ProtNLM"/>
    </source>
</evidence>
<organism evidence="1 2">
    <name type="scientific">Proteiniclasticum sediminis</name>
    <dbReference type="NCBI Taxonomy" id="2804028"/>
    <lineage>
        <taxon>Bacteria</taxon>
        <taxon>Bacillati</taxon>
        <taxon>Bacillota</taxon>
        <taxon>Clostridia</taxon>
        <taxon>Eubacteriales</taxon>
        <taxon>Clostridiaceae</taxon>
        <taxon>Proteiniclasticum</taxon>
    </lineage>
</organism>
<dbReference type="EMBL" id="JAGSCS010000018">
    <property type="protein sequence ID" value="MBR0576987.1"/>
    <property type="molecule type" value="Genomic_DNA"/>
</dbReference>
<dbReference type="Proteomes" id="UP000675379">
    <property type="component" value="Unassembled WGS sequence"/>
</dbReference>